<dbReference type="Pfam" id="PF13458">
    <property type="entry name" value="Peripla_BP_6"/>
    <property type="match status" value="1"/>
</dbReference>
<feature type="domain" description="Leucine-binding protein" evidence="5">
    <location>
        <begin position="36"/>
        <end position="326"/>
    </location>
</feature>
<dbReference type="RefSeq" id="WP_284052324.1">
    <property type="nucleotide sequence ID" value="NZ_JAGRQC010000001.1"/>
</dbReference>
<keyword evidence="3" id="KW-0813">Transport</keyword>
<proteinExistence type="inferred from homology"/>
<protein>
    <submittedName>
        <fullName evidence="6">ABC transporter substrate-binding protein</fullName>
    </submittedName>
</protein>
<dbReference type="InterPro" id="IPR051010">
    <property type="entry name" value="BCAA_transport"/>
</dbReference>
<dbReference type="Gene3D" id="3.40.50.2300">
    <property type="match status" value="2"/>
</dbReference>
<evidence type="ECO:0000259" key="5">
    <source>
        <dbReference type="Pfam" id="PF13458"/>
    </source>
</evidence>
<reference evidence="6" key="1">
    <citation type="submission" date="2021-04" db="EMBL/GenBank/DDBJ databases">
        <title>Ouciella asimina sp. nov., isolated from the surface seawater in the hydrothermal field of Okinawa Trough.</title>
        <authorList>
            <person name="Shuang W."/>
        </authorList>
    </citation>
    <scope>NUCLEOTIDE SEQUENCE</scope>
    <source>
        <strain evidence="6">LXI357</strain>
    </source>
</reference>
<evidence type="ECO:0000313" key="7">
    <source>
        <dbReference type="Proteomes" id="UP000676996"/>
    </source>
</evidence>
<keyword evidence="7" id="KW-1185">Reference proteome</keyword>
<organism evidence="6 7">
    <name type="scientific">Stakelama marina</name>
    <dbReference type="NCBI Taxonomy" id="2826939"/>
    <lineage>
        <taxon>Bacteria</taxon>
        <taxon>Pseudomonadati</taxon>
        <taxon>Pseudomonadota</taxon>
        <taxon>Alphaproteobacteria</taxon>
        <taxon>Sphingomonadales</taxon>
        <taxon>Sphingomonadaceae</taxon>
        <taxon>Stakelama</taxon>
    </lineage>
</organism>
<dbReference type="InterPro" id="IPR028082">
    <property type="entry name" value="Peripla_BP_I"/>
</dbReference>
<dbReference type="InterPro" id="IPR028081">
    <property type="entry name" value="Leu-bd"/>
</dbReference>
<dbReference type="PANTHER" id="PTHR30483">
    <property type="entry name" value="LEUCINE-SPECIFIC-BINDING PROTEIN"/>
    <property type="match status" value="1"/>
</dbReference>
<dbReference type="AlphaFoldDB" id="A0A8T4I9I0"/>
<feature type="signal peptide" evidence="4">
    <location>
        <begin position="1"/>
        <end position="22"/>
    </location>
</feature>
<keyword evidence="3" id="KW-0029">Amino-acid transport</keyword>
<feature type="chain" id="PRO_5035898036" evidence="4">
    <location>
        <begin position="23"/>
        <end position="343"/>
    </location>
</feature>
<comment type="similarity">
    <text evidence="1">Belongs to the leucine-binding protein family.</text>
</comment>
<dbReference type="Proteomes" id="UP000676996">
    <property type="component" value="Unassembled WGS sequence"/>
</dbReference>
<sequence length="343" mass="34463">MDRRQLLRYLRSGLVLSSTAWAASPLLAAKSDDRPVALLVPLTGPRASLGLSMQRAALLAENDGKLVTFDTGGTPEGAAAAAKQALDRKCALILGPLLSGDVASVTQAAGGTPVIAFTNSADARSTGAFIFGITASQVTSAILSYARSRGVRSVAVISDGSAWGKASGAAATGLQGTLGMEARTLEVRPDGPLPIAGDAPDAVLVPGGSDTALSVARNLKGTGIQMLGTLEALDHRPTALEVLDGAWIASPDPVAFGKFASDYQARNGGNPGAIAALAYDAAGIAKALRASNALSRAGVLSEGGFPGVAGQVRFRTDGSVARDFAILLAGPAGYKKVASSQGA</sequence>
<evidence type="ECO:0000256" key="4">
    <source>
        <dbReference type="SAM" id="SignalP"/>
    </source>
</evidence>
<comment type="caution">
    <text evidence="6">The sequence shown here is derived from an EMBL/GenBank/DDBJ whole genome shotgun (WGS) entry which is preliminary data.</text>
</comment>
<gene>
    <name evidence="6" type="ORF">J7S20_00760</name>
</gene>
<dbReference type="GO" id="GO:0006865">
    <property type="term" value="P:amino acid transport"/>
    <property type="evidence" value="ECO:0007669"/>
    <property type="project" value="UniProtKB-KW"/>
</dbReference>
<accession>A0A8T4I9I0</accession>
<evidence type="ECO:0000313" key="6">
    <source>
        <dbReference type="EMBL" id="MBR0551031.1"/>
    </source>
</evidence>
<evidence type="ECO:0000256" key="2">
    <source>
        <dbReference type="ARBA" id="ARBA00022729"/>
    </source>
</evidence>
<evidence type="ECO:0000256" key="1">
    <source>
        <dbReference type="ARBA" id="ARBA00010062"/>
    </source>
</evidence>
<dbReference type="SUPFAM" id="SSF53822">
    <property type="entry name" value="Periplasmic binding protein-like I"/>
    <property type="match status" value="1"/>
</dbReference>
<dbReference type="EMBL" id="JAGRQC010000001">
    <property type="protein sequence ID" value="MBR0551031.1"/>
    <property type="molecule type" value="Genomic_DNA"/>
</dbReference>
<evidence type="ECO:0000256" key="3">
    <source>
        <dbReference type="ARBA" id="ARBA00022970"/>
    </source>
</evidence>
<name>A0A8T4I9I0_9SPHN</name>
<keyword evidence="2 4" id="KW-0732">Signal</keyword>
<dbReference type="PANTHER" id="PTHR30483:SF6">
    <property type="entry name" value="PERIPLASMIC BINDING PROTEIN OF ABC TRANSPORTER FOR NATURAL AMINO ACIDS"/>
    <property type="match status" value="1"/>
</dbReference>